<protein>
    <submittedName>
        <fullName evidence="3">Uncharacterized protein</fullName>
    </submittedName>
</protein>
<organism evidence="3">
    <name type="scientific">Coralloluteibacterium stylophorae</name>
    <dbReference type="NCBI Taxonomy" id="1776034"/>
    <lineage>
        <taxon>Bacteria</taxon>
        <taxon>Pseudomonadati</taxon>
        <taxon>Pseudomonadota</taxon>
        <taxon>Gammaproteobacteria</taxon>
        <taxon>Lysobacterales</taxon>
        <taxon>Lysobacteraceae</taxon>
        <taxon>Coralloluteibacterium</taxon>
    </lineage>
</organism>
<name>A0A8J8AYL0_9GAMM</name>
<dbReference type="Proteomes" id="UP000675747">
    <property type="component" value="Unassembled WGS sequence"/>
</dbReference>
<keyword evidence="2" id="KW-0472">Membrane</keyword>
<reference evidence="4 5" key="1">
    <citation type="journal article" date="2021" name="Microbiol. Resour. Announc.">
        <title>Draft Genome Sequence of Coralloluteibacterium stylophorae LMG 29479T.</title>
        <authorList>
            <person name="Karlyshev A.V."/>
            <person name="Kudryashova E.B."/>
            <person name="Ariskina E.V."/>
            <person name="Conroy A.P."/>
            <person name="Abidueva E.Y."/>
        </authorList>
    </citation>
    <scope>NUCLEOTIDE SEQUENCE [LARGE SCALE GENOMIC DNA]</scope>
    <source>
        <strain evidence="4 5">LMG 29479</strain>
    </source>
</reference>
<keyword evidence="2" id="KW-0812">Transmembrane</keyword>
<proteinExistence type="predicted"/>
<keyword evidence="5" id="KW-1185">Reference proteome</keyword>
<evidence type="ECO:0000256" key="1">
    <source>
        <dbReference type="SAM" id="MobiDB-lite"/>
    </source>
</evidence>
<dbReference type="EMBL" id="JAGQFT020000002">
    <property type="protein sequence ID" value="MBS7456394.1"/>
    <property type="molecule type" value="Genomic_DNA"/>
</dbReference>
<sequence>MSDPRHHEPDAIAARTLRRLGALMIVILLTVAGSTFVGWRFLFPGHRHGATQEQPVPPPPRLQPDPAAQYRAERGQDRARLKAWGWVDRERGIARVPVERALEQRLRDAGEAE</sequence>
<comment type="caution">
    <text evidence="3">The sequence shown here is derived from an EMBL/GenBank/DDBJ whole genome shotgun (WGS) entry which is preliminary data.</text>
</comment>
<reference evidence="3" key="2">
    <citation type="submission" date="2021-04" db="EMBL/GenBank/DDBJ databases">
        <authorList>
            <person name="Karlyshev A.V."/>
        </authorList>
    </citation>
    <scope>NUCLEOTIDE SEQUENCE</scope>
    <source>
        <strain evidence="3">LMG 29479</strain>
    </source>
</reference>
<gene>
    <name evidence="4" type="ORF">KB893_004485</name>
    <name evidence="3" type="ORF">KB893_01745</name>
</gene>
<evidence type="ECO:0000313" key="3">
    <source>
        <dbReference type="EMBL" id="MBR0561248.1"/>
    </source>
</evidence>
<keyword evidence="2" id="KW-1133">Transmembrane helix</keyword>
<evidence type="ECO:0000256" key="2">
    <source>
        <dbReference type="SAM" id="Phobius"/>
    </source>
</evidence>
<dbReference type="EMBL" id="JAGQFT010000006">
    <property type="protein sequence ID" value="MBR0561248.1"/>
    <property type="molecule type" value="Genomic_DNA"/>
</dbReference>
<feature type="transmembrane region" description="Helical" evidence="2">
    <location>
        <begin position="20"/>
        <end position="42"/>
    </location>
</feature>
<feature type="region of interest" description="Disordered" evidence="1">
    <location>
        <begin position="47"/>
        <end position="76"/>
    </location>
</feature>
<evidence type="ECO:0000313" key="5">
    <source>
        <dbReference type="Proteomes" id="UP000675747"/>
    </source>
</evidence>
<evidence type="ECO:0000313" key="4">
    <source>
        <dbReference type="EMBL" id="MBS7456394.1"/>
    </source>
</evidence>
<accession>A0A8J8AYL0</accession>
<dbReference type="RefSeq" id="WP_211925217.1">
    <property type="nucleotide sequence ID" value="NZ_JAGQFT020000002.1"/>
</dbReference>
<dbReference type="AlphaFoldDB" id="A0A8J8AYL0"/>